<dbReference type="GO" id="GO:0006622">
    <property type="term" value="P:protein targeting to lysosome"/>
    <property type="evidence" value="ECO:0007669"/>
    <property type="project" value="TreeGrafter"/>
</dbReference>
<dbReference type="InterPro" id="IPR011011">
    <property type="entry name" value="Znf_FYVE_PHD"/>
</dbReference>
<evidence type="ECO:0000313" key="8">
    <source>
        <dbReference type="Proteomes" id="UP000555367"/>
    </source>
</evidence>
<dbReference type="GO" id="GO:0008270">
    <property type="term" value="F:zinc ion binding"/>
    <property type="evidence" value="ECO:0007669"/>
    <property type="project" value="UniProtKB-KW"/>
</dbReference>
<keyword evidence="8" id="KW-1185">Reference proteome</keyword>
<proteinExistence type="predicted"/>
<dbReference type="InterPro" id="IPR017455">
    <property type="entry name" value="Znf_FYVE-rel"/>
</dbReference>
<dbReference type="InterPro" id="IPR000306">
    <property type="entry name" value="Znf_FYVE"/>
</dbReference>
<evidence type="ECO:0000256" key="4">
    <source>
        <dbReference type="PROSITE-ProRule" id="PRU00091"/>
    </source>
</evidence>
<dbReference type="Proteomes" id="UP000555367">
    <property type="component" value="Unassembled WGS sequence"/>
</dbReference>
<name>A0A7L3BN80_PELUR</name>
<evidence type="ECO:0000259" key="6">
    <source>
        <dbReference type="PROSITE" id="PS50178"/>
    </source>
</evidence>
<evidence type="ECO:0000256" key="1">
    <source>
        <dbReference type="ARBA" id="ARBA00022723"/>
    </source>
</evidence>
<keyword evidence="3" id="KW-0862">Zinc</keyword>
<evidence type="ECO:0000313" key="7">
    <source>
        <dbReference type="EMBL" id="NXT33074.1"/>
    </source>
</evidence>
<feature type="region of interest" description="Disordered" evidence="5">
    <location>
        <begin position="358"/>
        <end position="402"/>
    </location>
</feature>
<feature type="compositionally biased region" description="Low complexity" evidence="5">
    <location>
        <begin position="389"/>
        <end position="398"/>
    </location>
</feature>
<dbReference type="Gene3D" id="3.30.40.10">
    <property type="entry name" value="Zinc/RING finger domain, C3HC4 (zinc finger)"/>
    <property type="match status" value="1"/>
</dbReference>
<comment type="caution">
    <text evidence="7">The sequence shown here is derived from an EMBL/GenBank/DDBJ whole genome shotgun (WGS) entry which is preliminary data.</text>
</comment>
<accession>A0A7L3BN80</accession>
<feature type="non-terminal residue" evidence="7">
    <location>
        <position position="1"/>
    </location>
</feature>
<dbReference type="OrthoDB" id="5872154at2759"/>
<keyword evidence="2 4" id="KW-0863">Zinc-finger</keyword>
<feature type="domain" description="FYVE-type" evidence="6">
    <location>
        <begin position="424"/>
        <end position="482"/>
    </location>
</feature>
<evidence type="ECO:0000256" key="3">
    <source>
        <dbReference type="ARBA" id="ARBA00022833"/>
    </source>
</evidence>
<protein>
    <submittedName>
        <fullName evidence="7">ZFY16 protein</fullName>
    </submittedName>
</protein>
<dbReference type="InterPro" id="IPR013083">
    <property type="entry name" value="Znf_RING/FYVE/PHD"/>
</dbReference>
<reference evidence="7 8" key="1">
    <citation type="submission" date="2019-09" db="EMBL/GenBank/DDBJ databases">
        <title>Bird 10,000 Genomes (B10K) Project - Family phase.</title>
        <authorList>
            <person name="Zhang G."/>
        </authorList>
    </citation>
    <scope>NUCLEOTIDE SEQUENCE [LARGE SCALE GENOMIC DNA]</scope>
    <source>
        <strain evidence="7">B10K-DU-012-45</strain>
    </source>
</reference>
<dbReference type="PANTHER" id="PTHR46319">
    <property type="entry name" value="ZINC FINGER FYVE DOMAIN-CONTAINING PROTEIN"/>
    <property type="match status" value="1"/>
</dbReference>
<evidence type="ECO:0000256" key="2">
    <source>
        <dbReference type="ARBA" id="ARBA00022771"/>
    </source>
</evidence>
<dbReference type="PROSITE" id="PS50178">
    <property type="entry name" value="ZF_FYVE"/>
    <property type="match status" value="1"/>
</dbReference>
<sequence length="492" mass="53802">VESMPSNLPKRPQLHKSHATLPENFVLPGSSCQMGPKVVLEKKITEGNVGSEELNSNEILNSVSASCISVEDVQTSLSCLPLPVSICGSLVVMEEKVNPLPQNEMAEVISDTLTVHAVTVHAVKSKTDLSGRESCENTDLHEQEEYIAKISESIVEKSTDGEKYDAQNLIDDSDSQQIKVFDSAFLEYEPEPYGVGIDSYYNEGMNPIMADFTIEENVFKSDTLISDAELDDFLYGQSLQSDVLKSSDNGSNLMEADADEGNFTNVNNPDFTEVTEENMQAKLEEITSINSNLKVPLTANELESTTEENMSRIQDVTESGNEALVSNVHTEGARPKQLLGLSQGAVGQRQLNRTDVLERENQEASSVTPEAPFSGTGVNVGKNSDPAYSGESSSEAGGNPTSENVELLKIPAALSQKQPLWVPDSEAPNCMNCQVKFTFTKRRHHCRACGKVFCGGCCKRKCKLQYMEKEARVCTGCYDDINKGKKGFFLSN</sequence>
<keyword evidence="1" id="KW-0479">Metal-binding</keyword>
<dbReference type="EMBL" id="VZTQ01002625">
    <property type="protein sequence ID" value="NXT33074.1"/>
    <property type="molecule type" value="Genomic_DNA"/>
</dbReference>
<dbReference type="SMART" id="SM00064">
    <property type="entry name" value="FYVE"/>
    <property type="match status" value="1"/>
</dbReference>
<dbReference type="FunFam" id="3.30.40.10:FF:000084">
    <property type="entry name" value="Zinc finger, FYVE domain-containing 9b"/>
    <property type="match status" value="1"/>
</dbReference>
<dbReference type="PANTHER" id="PTHR46319:SF1">
    <property type="entry name" value="ZINC FINGER FYVE DOMAIN-CONTAINING PROTEIN 16"/>
    <property type="match status" value="1"/>
</dbReference>
<organism evidence="7 8">
    <name type="scientific">Pelecanoides urinatrix</name>
    <name type="common">Common diving petrel</name>
    <name type="synonym">Procellaria urinatrix</name>
    <dbReference type="NCBI Taxonomy" id="37079"/>
    <lineage>
        <taxon>Eukaryota</taxon>
        <taxon>Metazoa</taxon>
        <taxon>Chordata</taxon>
        <taxon>Craniata</taxon>
        <taxon>Vertebrata</taxon>
        <taxon>Euteleostomi</taxon>
        <taxon>Archelosauria</taxon>
        <taxon>Archosauria</taxon>
        <taxon>Dinosauria</taxon>
        <taxon>Saurischia</taxon>
        <taxon>Theropoda</taxon>
        <taxon>Coelurosauria</taxon>
        <taxon>Aves</taxon>
        <taxon>Neognathae</taxon>
        <taxon>Neoaves</taxon>
        <taxon>Aequornithes</taxon>
        <taxon>Procellariiformes</taxon>
        <taxon>Procellariidae</taxon>
        <taxon>Pelecanoides</taxon>
    </lineage>
</organism>
<dbReference type="SUPFAM" id="SSF57903">
    <property type="entry name" value="FYVE/PHD zinc finger"/>
    <property type="match status" value="1"/>
</dbReference>
<dbReference type="CDD" id="cd15729">
    <property type="entry name" value="FYVE_endofin"/>
    <property type="match status" value="1"/>
</dbReference>
<dbReference type="GO" id="GO:0016197">
    <property type="term" value="P:endosomal transport"/>
    <property type="evidence" value="ECO:0007669"/>
    <property type="project" value="TreeGrafter"/>
</dbReference>
<gene>
    <name evidence="7" type="primary">Zfyve16_0</name>
    <name evidence="7" type="ORF">PELURI_R16219</name>
</gene>
<evidence type="ECO:0000256" key="5">
    <source>
        <dbReference type="SAM" id="MobiDB-lite"/>
    </source>
</evidence>
<dbReference type="AlphaFoldDB" id="A0A7L3BN80"/>
<dbReference type="Pfam" id="PF01363">
    <property type="entry name" value="FYVE"/>
    <property type="match status" value="1"/>
</dbReference>
<feature type="non-terminal residue" evidence="7">
    <location>
        <position position="492"/>
    </location>
</feature>
<dbReference type="GO" id="GO:0031901">
    <property type="term" value="C:early endosome membrane"/>
    <property type="evidence" value="ECO:0007669"/>
    <property type="project" value="TreeGrafter"/>
</dbReference>